<proteinExistence type="predicted"/>
<dbReference type="Gene3D" id="1.25.40.10">
    <property type="entry name" value="Tetratricopeptide repeat domain"/>
    <property type="match status" value="2"/>
</dbReference>
<organism evidence="1 2">
    <name type="scientific">Deefgea salmonis</name>
    <dbReference type="NCBI Taxonomy" id="2875502"/>
    <lineage>
        <taxon>Bacteria</taxon>
        <taxon>Pseudomonadati</taxon>
        <taxon>Pseudomonadota</taxon>
        <taxon>Betaproteobacteria</taxon>
        <taxon>Neisseriales</taxon>
        <taxon>Chitinibacteraceae</taxon>
        <taxon>Deefgea</taxon>
    </lineage>
</organism>
<protein>
    <recommendedName>
        <fullName evidence="3">Tetratricopeptide repeat protein</fullName>
    </recommendedName>
</protein>
<gene>
    <name evidence="1" type="ORF">LG219_04855</name>
</gene>
<keyword evidence="2" id="KW-1185">Reference proteome</keyword>
<sequence>MNYLFNEKNKLAFTQTIESQFFDVEKAYWDAGSDSRNLCVDLLQRCKYEAHPWLGYAYALYGRILLAFDENIKALTWLQKGYKSVEKNKDIEHLPFTMLWLGVALERNSKYILAIETWVKTIDLALELTQLEYGVEAYLNASMVYYHLGQYENADILMRNGLKLAESIHSNKLIAKSGIFLMEGLLLSERYDAALALLTRIEPYALAHGDMTWLVQICNGYAISYWKNANNELAVFYYEAALAIAKHYKMMWGYCITAINYGEGLQGNNQLGDIFPILLSAKKILKDINHNDLDARLNYLLYQAYREYGDYAAALSVLRAYERQTIRHITDEIGEKGVRLNLNRLDKARSLLIRTHIKFEKLAGWVVPGVSLQHLRQFRLRCESADFSDRVIELTFDLLIDSVIEQRISILLNDYCALSDLWVFVPPYRYIIYPKESSFILMDFAQSLSFVLCH</sequence>
<evidence type="ECO:0000313" key="1">
    <source>
        <dbReference type="EMBL" id="MCB5195621.1"/>
    </source>
</evidence>
<dbReference type="SUPFAM" id="SSF48452">
    <property type="entry name" value="TPR-like"/>
    <property type="match status" value="2"/>
</dbReference>
<name>A0ABS8BJB1_9NEIS</name>
<dbReference type="EMBL" id="JAJAWG010000002">
    <property type="protein sequence ID" value="MCB5195621.1"/>
    <property type="molecule type" value="Genomic_DNA"/>
</dbReference>
<dbReference type="RefSeq" id="WP_226763413.1">
    <property type="nucleotide sequence ID" value="NZ_JAJAWG010000002.1"/>
</dbReference>
<accession>A0ABS8BJB1</accession>
<evidence type="ECO:0000313" key="2">
    <source>
        <dbReference type="Proteomes" id="UP001198034"/>
    </source>
</evidence>
<comment type="caution">
    <text evidence="1">The sequence shown here is derived from an EMBL/GenBank/DDBJ whole genome shotgun (WGS) entry which is preliminary data.</text>
</comment>
<dbReference type="InterPro" id="IPR011990">
    <property type="entry name" value="TPR-like_helical_dom_sf"/>
</dbReference>
<reference evidence="1 2" key="1">
    <citation type="submission" date="2021-10" db="EMBL/GenBank/DDBJ databases">
        <authorList>
            <person name="Chen M."/>
        </authorList>
    </citation>
    <scope>NUCLEOTIDE SEQUENCE [LARGE SCALE GENOMIC DNA]</scope>
    <source>
        <strain evidence="1 2">H3-26</strain>
    </source>
</reference>
<evidence type="ECO:0008006" key="3">
    <source>
        <dbReference type="Google" id="ProtNLM"/>
    </source>
</evidence>
<dbReference type="Proteomes" id="UP001198034">
    <property type="component" value="Unassembled WGS sequence"/>
</dbReference>